<sequence length="259" mass="29250">MFGAYIRPKDPIGQLRKLGFKLKSFLNHLSFYAQSTTIPKQDGSSIEEGSNDEESAEISKWESVIWLFIMTKWITILSEYLVHAIEGTSIAWKMPLAFIGFAPNCGGCRRACKCYYVYHERQARHFIRGGNRIINADIYVWDSFFCSCRLDDGATYGLRLSAFRDSHAFHNSLSRTLHATGASIAWNVPLKFVSVVLLPIVGNSTMHASAIMFAVKDKLLPISVLVGWILGQPMDLNFQLFETAMLFMTVLVVAFMLQE</sequence>
<gene>
    <name evidence="4" type="ORF">CMV_008048</name>
</gene>
<keyword evidence="5" id="KW-1185">Reference proteome</keyword>
<keyword evidence="2" id="KW-0406">Ion transport</keyword>
<feature type="transmembrane region" description="Helical" evidence="3">
    <location>
        <begin position="192"/>
        <end position="216"/>
    </location>
</feature>
<accession>A0A8J4R810</accession>
<dbReference type="GO" id="GO:0006874">
    <property type="term" value="P:intracellular calcium ion homeostasis"/>
    <property type="evidence" value="ECO:0007669"/>
    <property type="project" value="TreeGrafter"/>
</dbReference>
<dbReference type="PANTHER" id="PTHR31503:SF48">
    <property type="entry name" value="VACUOLAR CATION_PROTON EXCHANGER 2"/>
    <property type="match status" value="1"/>
</dbReference>
<evidence type="ECO:0000256" key="2">
    <source>
        <dbReference type="ARBA" id="ARBA00023065"/>
    </source>
</evidence>
<dbReference type="AlphaFoldDB" id="A0A8J4R810"/>
<evidence type="ECO:0000256" key="3">
    <source>
        <dbReference type="SAM" id="Phobius"/>
    </source>
</evidence>
<feature type="transmembrane region" description="Helical" evidence="3">
    <location>
        <begin position="236"/>
        <end position="257"/>
    </location>
</feature>
<keyword evidence="1" id="KW-0050">Antiport</keyword>
<comment type="caution">
    <text evidence="4">The sequence shown here is derived from an EMBL/GenBank/DDBJ whole genome shotgun (WGS) entry which is preliminary data.</text>
</comment>
<name>A0A8J4R810_9ROSI</name>
<keyword evidence="3" id="KW-1133">Transmembrane helix</keyword>
<dbReference type="OrthoDB" id="1699231at2759"/>
<evidence type="ECO:0000256" key="1">
    <source>
        <dbReference type="ARBA" id="ARBA00022449"/>
    </source>
</evidence>
<dbReference type="GO" id="GO:0009705">
    <property type="term" value="C:plant-type vacuole membrane"/>
    <property type="evidence" value="ECO:0007669"/>
    <property type="project" value="TreeGrafter"/>
</dbReference>
<protein>
    <submittedName>
        <fullName evidence="4">Uncharacterized protein</fullName>
    </submittedName>
</protein>
<dbReference type="InterPro" id="IPR004713">
    <property type="entry name" value="CaH_exchang"/>
</dbReference>
<keyword evidence="1" id="KW-0813">Transport</keyword>
<dbReference type="PANTHER" id="PTHR31503">
    <property type="entry name" value="VACUOLAR CALCIUM ION TRANSPORTER"/>
    <property type="match status" value="1"/>
</dbReference>
<organism evidence="4 5">
    <name type="scientific">Castanea mollissima</name>
    <name type="common">Chinese chestnut</name>
    <dbReference type="NCBI Taxonomy" id="60419"/>
    <lineage>
        <taxon>Eukaryota</taxon>
        <taxon>Viridiplantae</taxon>
        <taxon>Streptophyta</taxon>
        <taxon>Embryophyta</taxon>
        <taxon>Tracheophyta</taxon>
        <taxon>Spermatophyta</taxon>
        <taxon>Magnoliopsida</taxon>
        <taxon>eudicotyledons</taxon>
        <taxon>Gunneridae</taxon>
        <taxon>Pentapetalae</taxon>
        <taxon>rosids</taxon>
        <taxon>fabids</taxon>
        <taxon>Fagales</taxon>
        <taxon>Fagaceae</taxon>
        <taxon>Castanea</taxon>
    </lineage>
</organism>
<keyword evidence="3" id="KW-0812">Transmembrane</keyword>
<dbReference type="Proteomes" id="UP000737018">
    <property type="component" value="Unassembled WGS sequence"/>
</dbReference>
<keyword evidence="3" id="KW-0472">Membrane</keyword>
<dbReference type="GO" id="GO:0015369">
    <property type="term" value="F:calcium:proton antiporter activity"/>
    <property type="evidence" value="ECO:0007669"/>
    <property type="project" value="TreeGrafter"/>
</dbReference>
<evidence type="ECO:0000313" key="4">
    <source>
        <dbReference type="EMBL" id="KAF3968016.1"/>
    </source>
</evidence>
<dbReference type="EMBL" id="JRKL02000822">
    <property type="protein sequence ID" value="KAF3968016.1"/>
    <property type="molecule type" value="Genomic_DNA"/>
</dbReference>
<evidence type="ECO:0000313" key="5">
    <source>
        <dbReference type="Proteomes" id="UP000737018"/>
    </source>
</evidence>
<reference evidence="4" key="1">
    <citation type="submission" date="2020-03" db="EMBL/GenBank/DDBJ databases">
        <title>Castanea mollissima Vanexum genome sequencing.</title>
        <authorList>
            <person name="Staton M."/>
        </authorList>
    </citation>
    <scope>NUCLEOTIDE SEQUENCE</scope>
    <source>
        <tissue evidence="4">Leaf</tissue>
    </source>
</reference>
<proteinExistence type="predicted"/>